<keyword evidence="2" id="KW-0808">Transferase</keyword>
<evidence type="ECO:0000313" key="2">
    <source>
        <dbReference type="EMBL" id="ODM12730.1"/>
    </source>
</evidence>
<dbReference type="InterPro" id="IPR051678">
    <property type="entry name" value="AGP_Transferase"/>
</dbReference>
<dbReference type="PANTHER" id="PTHR21310">
    <property type="entry name" value="AMINOGLYCOSIDE PHOSPHOTRANSFERASE-RELATED-RELATED"/>
    <property type="match status" value="1"/>
</dbReference>
<feature type="domain" description="Aminoglycoside phosphotransferase" evidence="1">
    <location>
        <begin position="52"/>
        <end position="237"/>
    </location>
</feature>
<proteinExistence type="predicted"/>
<protein>
    <submittedName>
        <fullName evidence="2">Phosphotransferase enzyme family protein</fullName>
    </submittedName>
</protein>
<dbReference type="Gene3D" id="3.90.1200.10">
    <property type="match status" value="1"/>
</dbReference>
<evidence type="ECO:0000259" key="1">
    <source>
        <dbReference type="Pfam" id="PF01636"/>
    </source>
</evidence>
<name>A0A1E3AVI5_9FIRM</name>
<dbReference type="EMBL" id="MCGI01000001">
    <property type="protein sequence ID" value="ODM12730.1"/>
    <property type="molecule type" value="Genomic_DNA"/>
</dbReference>
<dbReference type="PANTHER" id="PTHR21310:SF15">
    <property type="entry name" value="AMINOGLYCOSIDE PHOSPHOTRANSFERASE DOMAIN-CONTAINING PROTEIN"/>
    <property type="match status" value="1"/>
</dbReference>
<sequence length="300" mass="34675">MYLFNEDIGSWEDWGRVFQSIAVFEPLVGAIMKEEKLAFDRIYNLTPGTNAVFRVGEYVLKIFAPEECGRGQNRDFETEVFALKFAVEHGVTAPRLVGSGAYKDKYVFHYIVSDYVEGREFNDEVKRMSGVQKVEAGRELRRLADGMNVPCDDFNGIDILDGNYVKSRFERFGERFREERLEYIRTFEYGEKVFVHGDLFGENCILGRDGRFYIIDFADAVRAPVCYEYALVAIDFFRFDKYLLKGFFGDLDSDELAEICLSGILIHNFGAEVIEMDIGKSYEFETIGDLRKRIKELIDN</sequence>
<dbReference type="Pfam" id="PF01636">
    <property type="entry name" value="APH"/>
    <property type="match status" value="1"/>
</dbReference>
<dbReference type="RefSeq" id="WP_141702846.1">
    <property type="nucleotide sequence ID" value="NZ_JBKXXQ010000031.1"/>
</dbReference>
<reference evidence="2 3" key="1">
    <citation type="submission" date="2016-07" db="EMBL/GenBank/DDBJ databases">
        <title>Characterization of isolates of Eisenbergiella tayi derived from blood cultures, using whole genome sequencing.</title>
        <authorList>
            <person name="Burdz T."/>
            <person name="Wiebe D."/>
            <person name="Huynh C."/>
            <person name="Bernard K."/>
        </authorList>
    </citation>
    <scope>NUCLEOTIDE SEQUENCE [LARGE SCALE GENOMIC DNA]</scope>
    <source>
        <strain evidence="2 3">NML 120489</strain>
    </source>
</reference>
<organism evidence="2 3">
    <name type="scientific">Eisenbergiella tayi</name>
    <dbReference type="NCBI Taxonomy" id="1432052"/>
    <lineage>
        <taxon>Bacteria</taxon>
        <taxon>Bacillati</taxon>
        <taxon>Bacillota</taxon>
        <taxon>Clostridia</taxon>
        <taxon>Lachnospirales</taxon>
        <taxon>Lachnospiraceae</taxon>
        <taxon>Eisenbergiella</taxon>
    </lineage>
</organism>
<dbReference type="InterPro" id="IPR002575">
    <property type="entry name" value="Aminoglycoside_PTrfase"/>
</dbReference>
<dbReference type="AlphaFoldDB" id="A0A1E3AVI5"/>
<dbReference type="Proteomes" id="UP000095003">
    <property type="component" value="Unassembled WGS sequence"/>
</dbReference>
<gene>
    <name evidence="2" type="ORF">BEH84_00445</name>
</gene>
<dbReference type="GeneID" id="93299030"/>
<comment type="caution">
    <text evidence="2">The sequence shown here is derived from an EMBL/GenBank/DDBJ whole genome shotgun (WGS) entry which is preliminary data.</text>
</comment>
<accession>A0A1E3AVI5</accession>
<dbReference type="GO" id="GO:0016740">
    <property type="term" value="F:transferase activity"/>
    <property type="evidence" value="ECO:0007669"/>
    <property type="project" value="UniProtKB-KW"/>
</dbReference>
<dbReference type="InterPro" id="IPR011009">
    <property type="entry name" value="Kinase-like_dom_sf"/>
</dbReference>
<evidence type="ECO:0000313" key="3">
    <source>
        <dbReference type="Proteomes" id="UP000095003"/>
    </source>
</evidence>
<dbReference type="SUPFAM" id="SSF56112">
    <property type="entry name" value="Protein kinase-like (PK-like)"/>
    <property type="match status" value="1"/>
</dbReference>